<dbReference type="Proteomes" id="UP000199476">
    <property type="component" value="Unassembled WGS sequence"/>
</dbReference>
<dbReference type="EMBL" id="FNGO01000006">
    <property type="protein sequence ID" value="SDL62418.1"/>
    <property type="molecule type" value="Genomic_DNA"/>
</dbReference>
<name>A0A1G9LKN4_9FIRM</name>
<keyword evidence="2" id="KW-1185">Reference proteome</keyword>
<dbReference type="STRING" id="321763.SAMN04488692_10691"/>
<evidence type="ECO:0000313" key="2">
    <source>
        <dbReference type="Proteomes" id="UP000199476"/>
    </source>
</evidence>
<evidence type="ECO:0000313" key="1">
    <source>
        <dbReference type="EMBL" id="SDL62418.1"/>
    </source>
</evidence>
<dbReference type="RefSeq" id="WP_089759186.1">
    <property type="nucleotide sequence ID" value="NZ_FNGO01000006.1"/>
</dbReference>
<proteinExistence type="predicted"/>
<sequence>MKDNYFQGLVKAELVSSPEKYLEEYQQQLWPDLIDSSVRYHGDPVKFPYTPHLVSAHQWKFFQDFTEKLTAIFNKITDRYLYDPGFRNLFPFSEKMEKYILIDPGYPGHFPIARYDILYNQQGEIKLGELNTDGTSAMNEVRVMQNILGESELLRWLRDNHEVSLYGFELFRSWIEILLDKYRCFSGKKRVNPVVAIVDFFEDGILSEFKVFARMLNEWGIETFLADPRQLEYAGSKIKYKDKTIDLIYRRSTTGKLFENYSEVRPLFEAYKSRDVCLCGGFRSQVIHNKAVFRVLSQAEEFNFLTDDEKKFLDNYLLETGYGSEIVENNRLRKKLKENKDEYVLKPCDSFAGKGVRLGRHHSLFEWDNLLEECSRRDYLYQEYCPTNTMELLPAYDYEDKGEQKPELEPFNYTFGFYMYDGRLQGLYNRAGRCDIIGTDYECITVPVYVTVPENTSLQGLKEEVKYD</sequence>
<gene>
    <name evidence="1" type="ORF">SAMN04488692_10691</name>
</gene>
<dbReference type="SUPFAM" id="SSF56059">
    <property type="entry name" value="Glutathione synthetase ATP-binding domain-like"/>
    <property type="match status" value="1"/>
</dbReference>
<dbReference type="AlphaFoldDB" id="A0A1G9LKN4"/>
<dbReference type="OrthoDB" id="9771802at2"/>
<accession>A0A1G9LKN4</accession>
<protein>
    <recommendedName>
        <fullName evidence="3">Glutathionylspermidine synthase preATP-grasp</fullName>
    </recommendedName>
</protein>
<evidence type="ECO:0008006" key="3">
    <source>
        <dbReference type="Google" id="ProtNLM"/>
    </source>
</evidence>
<reference evidence="1 2" key="1">
    <citation type="submission" date="2016-10" db="EMBL/GenBank/DDBJ databases">
        <authorList>
            <person name="de Groot N.N."/>
        </authorList>
    </citation>
    <scope>NUCLEOTIDE SEQUENCE [LARGE SCALE GENOMIC DNA]</scope>
    <source>
        <strain evidence="1 2">SLAS-1</strain>
    </source>
</reference>
<organism evidence="1 2">
    <name type="scientific">Halarsenatibacter silvermanii</name>
    <dbReference type="NCBI Taxonomy" id="321763"/>
    <lineage>
        <taxon>Bacteria</taxon>
        <taxon>Bacillati</taxon>
        <taxon>Bacillota</taxon>
        <taxon>Clostridia</taxon>
        <taxon>Halanaerobiales</taxon>
        <taxon>Halarsenatibacteraceae</taxon>
        <taxon>Halarsenatibacter</taxon>
    </lineage>
</organism>